<dbReference type="STRING" id="796925.A0A137PCQ5"/>
<dbReference type="SUPFAM" id="SSF54928">
    <property type="entry name" value="RNA-binding domain, RBD"/>
    <property type="match status" value="1"/>
</dbReference>
<protein>
    <submittedName>
        <fullName evidence="4">RNP-1 like RNA-binding protein</fullName>
    </submittedName>
</protein>
<dbReference type="OrthoDB" id="439808at2759"/>
<sequence length="88" mass="9970">MTNKLFFGNLDWTTDKDEVHDHFSPFGEIVEISIAVDKESGRNRGFGFVTYEREESAKDAIQNLDGSEFKGRKLGVKAAEANKERTSR</sequence>
<dbReference type="AlphaFoldDB" id="A0A137PCQ5"/>
<dbReference type="InterPro" id="IPR000504">
    <property type="entry name" value="RRM_dom"/>
</dbReference>
<dbReference type="SMART" id="SM00361">
    <property type="entry name" value="RRM_1"/>
    <property type="match status" value="1"/>
</dbReference>
<feature type="domain" description="RRM" evidence="3">
    <location>
        <begin position="3"/>
        <end position="81"/>
    </location>
</feature>
<dbReference type="PROSITE" id="PS50102">
    <property type="entry name" value="RRM"/>
    <property type="match status" value="1"/>
</dbReference>
<keyword evidence="5" id="KW-1185">Reference proteome</keyword>
<gene>
    <name evidence="4" type="ORF">CONCODRAFT_36515</name>
</gene>
<dbReference type="GO" id="GO:0003723">
    <property type="term" value="F:RNA binding"/>
    <property type="evidence" value="ECO:0007669"/>
    <property type="project" value="UniProtKB-UniRule"/>
</dbReference>
<dbReference type="InterPro" id="IPR052462">
    <property type="entry name" value="SLIRP/GR-RBP-like"/>
</dbReference>
<dbReference type="OMA" id="WFDDNES"/>
<evidence type="ECO:0000313" key="4">
    <source>
        <dbReference type="EMBL" id="KXN72788.1"/>
    </source>
</evidence>
<accession>A0A137PCQ5</accession>
<dbReference type="InterPro" id="IPR012677">
    <property type="entry name" value="Nucleotide-bd_a/b_plait_sf"/>
</dbReference>
<reference evidence="4 5" key="1">
    <citation type="journal article" date="2015" name="Genome Biol. Evol.">
        <title>Phylogenomic analyses indicate that early fungi evolved digesting cell walls of algal ancestors of land plants.</title>
        <authorList>
            <person name="Chang Y."/>
            <person name="Wang S."/>
            <person name="Sekimoto S."/>
            <person name="Aerts A.L."/>
            <person name="Choi C."/>
            <person name="Clum A."/>
            <person name="LaButti K.M."/>
            <person name="Lindquist E.A."/>
            <person name="Yee Ngan C."/>
            <person name="Ohm R.A."/>
            <person name="Salamov A.A."/>
            <person name="Grigoriev I.V."/>
            <person name="Spatafora J.W."/>
            <person name="Berbee M.L."/>
        </authorList>
    </citation>
    <scope>NUCLEOTIDE SEQUENCE [LARGE SCALE GENOMIC DNA]</scope>
    <source>
        <strain evidence="4 5">NRRL 28638</strain>
    </source>
</reference>
<evidence type="ECO:0000256" key="2">
    <source>
        <dbReference type="PROSITE-ProRule" id="PRU00176"/>
    </source>
</evidence>
<dbReference type="Proteomes" id="UP000070444">
    <property type="component" value="Unassembled WGS sequence"/>
</dbReference>
<dbReference type="Gene3D" id="3.30.70.330">
    <property type="match status" value="1"/>
</dbReference>
<evidence type="ECO:0000256" key="1">
    <source>
        <dbReference type="ARBA" id="ARBA00022884"/>
    </source>
</evidence>
<dbReference type="Pfam" id="PF00076">
    <property type="entry name" value="RRM_1"/>
    <property type="match status" value="1"/>
</dbReference>
<evidence type="ECO:0000313" key="5">
    <source>
        <dbReference type="Proteomes" id="UP000070444"/>
    </source>
</evidence>
<dbReference type="PANTHER" id="PTHR48027">
    <property type="entry name" value="HETEROGENEOUS NUCLEAR RIBONUCLEOPROTEIN 87F-RELATED"/>
    <property type="match status" value="1"/>
</dbReference>
<name>A0A137PCQ5_CONC2</name>
<dbReference type="SMART" id="SM00360">
    <property type="entry name" value="RRM"/>
    <property type="match status" value="1"/>
</dbReference>
<dbReference type="InterPro" id="IPR003954">
    <property type="entry name" value="RRM_euk-type"/>
</dbReference>
<dbReference type="InterPro" id="IPR035979">
    <property type="entry name" value="RBD_domain_sf"/>
</dbReference>
<organism evidence="4 5">
    <name type="scientific">Conidiobolus coronatus (strain ATCC 28846 / CBS 209.66 / NRRL 28638)</name>
    <name type="common">Delacroixia coronata</name>
    <dbReference type="NCBI Taxonomy" id="796925"/>
    <lineage>
        <taxon>Eukaryota</taxon>
        <taxon>Fungi</taxon>
        <taxon>Fungi incertae sedis</taxon>
        <taxon>Zoopagomycota</taxon>
        <taxon>Entomophthoromycotina</taxon>
        <taxon>Entomophthoromycetes</taxon>
        <taxon>Entomophthorales</taxon>
        <taxon>Ancylistaceae</taxon>
        <taxon>Conidiobolus</taxon>
    </lineage>
</organism>
<dbReference type="EMBL" id="KQ964447">
    <property type="protein sequence ID" value="KXN72788.1"/>
    <property type="molecule type" value="Genomic_DNA"/>
</dbReference>
<evidence type="ECO:0000259" key="3">
    <source>
        <dbReference type="PROSITE" id="PS50102"/>
    </source>
</evidence>
<keyword evidence="1 2" id="KW-0694">RNA-binding</keyword>
<proteinExistence type="predicted"/>